<dbReference type="EMBL" id="ML143392">
    <property type="protein sequence ID" value="TBU33132.1"/>
    <property type="molecule type" value="Genomic_DNA"/>
</dbReference>
<gene>
    <name evidence="2" type="ORF">BD311DRAFT_477701</name>
</gene>
<organism evidence="2">
    <name type="scientific">Dichomitus squalens</name>
    <dbReference type="NCBI Taxonomy" id="114155"/>
    <lineage>
        <taxon>Eukaryota</taxon>
        <taxon>Fungi</taxon>
        <taxon>Dikarya</taxon>
        <taxon>Basidiomycota</taxon>
        <taxon>Agaricomycotina</taxon>
        <taxon>Agaricomycetes</taxon>
        <taxon>Polyporales</taxon>
        <taxon>Polyporaceae</taxon>
        <taxon>Dichomitus</taxon>
    </lineage>
</organism>
<dbReference type="AlphaFoldDB" id="A0A4Q9N1T2"/>
<accession>A0A4Q9N1T2</accession>
<dbReference type="Proteomes" id="UP000292957">
    <property type="component" value="Unassembled WGS sequence"/>
</dbReference>
<feature type="compositionally biased region" description="Basic and acidic residues" evidence="1">
    <location>
        <begin position="155"/>
        <end position="165"/>
    </location>
</feature>
<feature type="region of interest" description="Disordered" evidence="1">
    <location>
        <begin position="141"/>
        <end position="165"/>
    </location>
</feature>
<protein>
    <submittedName>
        <fullName evidence="2">Uncharacterized protein</fullName>
    </submittedName>
</protein>
<name>A0A4Q9N1T2_9APHY</name>
<evidence type="ECO:0000256" key="1">
    <source>
        <dbReference type="SAM" id="MobiDB-lite"/>
    </source>
</evidence>
<sequence length="165" mass="19106">MSEQRRIQPSKKSTYAEIRLDRGLAGTLNVKTYQVVVHSYTQFIRVCAPVSALHLILRRQACSLARIYTVEQDFWGRRHRREDKPSRPRSRSGHWHAKVYADNAEQARRVASSQALMLARRLRPGRSAALHWRSARRNIQTNHRSQTLRLSPKSGVDDSPHSLYP</sequence>
<proteinExistence type="predicted"/>
<evidence type="ECO:0000313" key="2">
    <source>
        <dbReference type="EMBL" id="TBU33132.1"/>
    </source>
</evidence>
<reference evidence="2" key="1">
    <citation type="submission" date="2019-01" db="EMBL/GenBank/DDBJ databases">
        <title>Draft genome sequences of three monokaryotic isolates of the white-rot basidiomycete fungus Dichomitus squalens.</title>
        <authorList>
            <consortium name="DOE Joint Genome Institute"/>
            <person name="Lopez S.C."/>
            <person name="Andreopoulos B."/>
            <person name="Pangilinan J."/>
            <person name="Lipzen A."/>
            <person name="Riley R."/>
            <person name="Ahrendt S."/>
            <person name="Ng V."/>
            <person name="Barry K."/>
            <person name="Daum C."/>
            <person name="Grigoriev I.V."/>
            <person name="Hilden K.S."/>
            <person name="Makela M.R."/>
            <person name="de Vries R.P."/>
        </authorList>
    </citation>
    <scope>NUCLEOTIDE SEQUENCE [LARGE SCALE GENOMIC DNA]</scope>
    <source>
        <strain evidence="2">OM18370.1</strain>
    </source>
</reference>